<dbReference type="InterPro" id="IPR013087">
    <property type="entry name" value="Znf_C2H2_type"/>
</dbReference>
<dbReference type="GO" id="GO:0005634">
    <property type="term" value="C:nucleus"/>
    <property type="evidence" value="ECO:0007669"/>
    <property type="project" value="UniProtKB-SubCell"/>
</dbReference>
<keyword evidence="4 8" id="KW-0863">Zinc-finger</keyword>
<evidence type="ECO:0000256" key="8">
    <source>
        <dbReference type="PROSITE-ProRule" id="PRU00042"/>
    </source>
</evidence>
<protein>
    <recommendedName>
        <fullName evidence="7">pH-response transcription factor pacC/RIM101</fullName>
    </recommendedName>
</protein>
<dbReference type="Pfam" id="PF00096">
    <property type="entry name" value="zf-C2H2"/>
    <property type="match status" value="2"/>
</dbReference>
<dbReference type="EMBL" id="KV426369">
    <property type="protein sequence ID" value="KZV81768.1"/>
    <property type="molecule type" value="Genomic_DNA"/>
</dbReference>
<evidence type="ECO:0000256" key="6">
    <source>
        <dbReference type="ARBA" id="ARBA00023242"/>
    </source>
</evidence>
<evidence type="ECO:0000256" key="3">
    <source>
        <dbReference type="ARBA" id="ARBA00022737"/>
    </source>
</evidence>
<dbReference type="GO" id="GO:0008270">
    <property type="term" value="F:zinc ion binding"/>
    <property type="evidence" value="ECO:0007669"/>
    <property type="project" value="UniProtKB-KW"/>
</dbReference>
<dbReference type="PROSITE" id="PS00028">
    <property type="entry name" value="ZINC_FINGER_C2H2_1"/>
    <property type="match status" value="1"/>
</dbReference>
<evidence type="ECO:0000256" key="9">
    <source>
        <dbReference type="SAM" id="MobiDB-lite"/>
    </source>
</evidence>
<feature type="compositionally biased region" description="Polar residues" evidence="9">
    <location>
        <begin position="203"/>
        <end position="213"/>
    </location>
</feature>
<evidence type="ECO:0000313" key="11">
    <source>
        <dbReference type="EMBL" id="KZV81768.1"/>
    </source>
</evidence>
<feature type="compositionally biased region" description="Low complexity" evidence="9">
    <location>
        <begin position="56"/>
        <end position="70"/>
    </location>
</feature>
<accession>A0A165C3W8</accession>
<evidence type="ECO:0000256" key="1">
    <source>
        <dbReference type="ARBA" id="ARBA00004123"/>
    </source>
</evidence>
<proteinExistence type="predicted"/>
<dbReference type="GO" id="GO:0010468">
    <property type="term" value="P:regulation of gene expression"/>
    <property type="evidence" value="ECO:0007669"/>
    <property type="project" value="TreeGrafter"/>
</dbReference>
<name>A0A165C3W8_EXIGL</name>
<dbReference type="AlphaFoldDB" id="A0A165C3W8"/>
<gene>
    <name evidence="11" type="ORF">EXIGLDRAFT_844335</name>
</gene>
<dbReference type="PANTHER" id="PTHR16515">
    <property type="entry name" value="PR DOMAIN ZINC FINGER PROTEIN"/>
    <property type="match status" value="1"/>
</dbReference>
<dbReference type="PROSITE" id="PS50157">
    <property type="entry name" value="ZINC_FINGER_C2H2_2"/>
    <property type="match status" value="2"/>
</dbReference>
<dbReference type="Proteomes" id="UP000077266">
    <property type="component" value="Unassembled WGS sequence"/>
</dbReference>
<dbReference type="Gene3D" id="3.30.160.60">
    <property type="entry name" value="Classic Zinc Finger"/>
    <property type="match status" value="2"/>
</dbReference>
<reference evidence="11 12" key="1">
    <citation type="journal article" date="2016" name="Mol. Biol. Evol.">
        <title>Comparative Genomics of Early-Diverging Mushroom-Forming Fungi Provides Insights into the Origins of Lignocellulose Decay Capabilities.</title>
        <authorList>
            <person name="Nagy L.G."/>
            <person name="Riley R."/>
            <person name="Tritt A."/>
            <person name="Adam C."/>
            <person name="Daum C."/>
            <person name="Floudas D."/>
            <person name="Sun H."/>
            <person name="Yadav J.S."/>
            <person name="Pangilinan J."/>
            <person name="Larsson K.H."/>
            <person name="Matsuura K."/>
            <person name="Barry K."/>
            <person name="Labutti K."/>
            <person name="Kuo R."/>
            <person name="Ohm R.A."/>
            <person name="Bhattacharya S.S."/>
            <person name="Shirouzu T."/>
            <person name="Yoshinaga Y."/>
            <person name="Martin F.M."/>
            <person name="Grigoriev I.V."/>
            <person name="Hibbett D.S."/>
        </authorList>
    </citation>
    <scope>NUCLEOTIDE SEQUENCE [LARGE SCALE GENOMIC DNA]</scope>
    <source>
        <strain evidence="11 12">HHB12029</strain>
    </source>
</reference>
<dbReference type="InterPro" id="IPR050331">
    <property type="entry name" value="Zinc_finger"/>
</dbReference>
<evidence type="ECO:0000256" key="2">
    <source>
        <dbReference type="ARBA" id="ARBA00022723"/>
    </source>
</evidence>
<dbReference type="STRING" id="1314781.A0A165C3W8"/>
<dbReference type="OrthoDB" id="6077919at2759"/>
<keyword evidence="2" id="KW-0479">Metal-binding</keyword>
<feature type="region of interest" description="Disordered" evidence="9">
    <location>
        <begin position="203"/>
        <end position="232"/>
    </location>
</feature>
<comment type="subcellular location">
    <subcellularLocation>
        <location evidence="1">Nucleus</location>
    </subcellularLocation>
</comment>
<keyword evidence="12" id="KW-1185">Reference proteome</keyword>
<evidence type="ECO:0000256" key="5">
    <source>
        <dbReference type="ARBA" id="ARBA00022833"/>
    </source>
</evidence>
<feature type="domain" description="C2H2-type" evidence="10">
    <location>
        <begin position="117"/>
        <end position="153"/>
    </location>
</feature>
<dbReference type="SUPFAM" id="SSF57667">
    <property type="entry name" value="beta-beta-alpha zinc fingers"/>
    <property type="match status" value="1"/>
</dbReference>
<evidence type="ECO:0000259" key="10">
    <source>
        <dbReference type="PROSITE" id="PS50157"/>
    </source>
</evidence>
<evidence type="ECO:0000256" key="7">
    <source>
        <dbReference type="ARBA" id="ARBA00039490"/>
    </source>
</evidence>
<dbReference type="FunFam" id="3.30.160.60:FF:000340">
    <property type="entry name" value="zinc finger protein 473 isoform X1"/>
    <property type="match status" value="1"/>
</dbReference>
<dbReference type="InParanoid" id="A0A165C3W8"/>
<dbReference type="PANTHER" id="PTHR16515:SF49">
    <property type="entry name" value="GASTRULA ZINC FINGER PROTEIN XLCGF49.1-LIKE-RELATED"/>
    <property type="match status" value="1"/>
</dbReference>
<organism evidence="11 12">
    <name type="scientific">Exidia glandulosa HHB12029</name>
    <dbReference type="NCBI Taxonomy" id="1314781"/>
    <lineage>
        <taxon>Eukaryota</taxon>
        <taxon>Fungi</taxon>
        <taxon>Dikarya</taxon>
        <taxon>Basidiomycota</taxon>
        <taxon>Agaricomycotina</taxon>
        <taxon>Agaricomycetes</taxon>
        <taxon>Auriculariales</taxon>
        <taxon>Exidiaceae</taxon>
        <taxon>Exidia</taxon>
    </lineage>
</organism>
<feature type="domain" description="C2H2-type" evidence="10">
    <location>
        <begin position="89"/>
        <end position="116"/>
    </location>
</feature>
<keyword evidence="5" id="KW-0862">Zinc</keyword>
<dbReference type="SMART" id="SM00355">
    <property type="entry name" value="ZnF_C2H2"/>
    <property type="match status" value="2"/>
</dbReference>
<keyword evidence="6" id="KW-0539">Nucleus</keyword>
<feature type="region of interest" description="Disordered" evidence="9">
    <location>
        <begin position="50"/>
        <end position="86"/>
    </location>
</feature>
<evidence type="ECO:0000313" key="12">
    <source>
        <dbReference type="Proteomes" id="UP000077266"/>
    </source>
</evidence>
<sequence>MDFPVPGTGVPLDGLVFAYPVPAHAGLPAPLPHALPPYVAPGLGGYTPLFLGNDGSPPTSSTAASAPQESASDHDDGTSSDAVRQRKMHPCSMCHKSFDRPSTLRIHQRVHTLQKEHVCDLCQRRFSVASNLRRHQKKCGVDEPAATQTVEKPIAKRPRRKNSEPLWIPDSLKCFTHIGVTLKLSMPLPACTGSFPRYTSNDEQPYKTENWTGTLPGPAPKPIFRLDERSAR</sequence>
<keyword evidence="3" id="KW-0677">Repeat</keyword>
<dbReference type="InterPro" id="IPR036236">
    <property type="entry name" value="Znf_C2H2_sf"/>
</dbReference>
<evidence type="ECO:0000256" key="4">
    <source>
        <dbReference type="ARBA" id="ARBA00022771"/>
    </source>
</evidence>